<dbReference type="EMBL" id="JARKIB010000027">
    <property type="protein sequence ID" value="KAJ7764690.1"/>
    <property type="molecule type" value="Genomic_DNA"/>
</dbReference>
<comment type="caution">
    <text evidence="2">The sequence shown here is derived from an EMBL/GenBank/DDBJ whole genome shotgun (WGS) entry which is preliminary data.</text>
</comment>
<keyword evidence="1" id="KW-0732">Signal</keyword>
<protein>
    <recommendedName>
        <fullName evidence="4">SSCRP protein</fullName>
    </recommendedName>
</protein>
<feature type="chain" id="PRO_5042189588" description="SSCRP protein" evidence="1">
    <location>
        <begin position="20"/>
        <end position="134"/>
    </location>
</feature>
<feature type="signal peptide" evidence="1">
    <location>
        <begin position="1"/>
        <end position="19"/>
    </location>
</feature>
<dbReference type="AlphaFoldDB" id="A0AAD7JH14"/>
<evidence type="ECO:0008006" key="4">
    <source>
        <dbReference type="Google" id="ProtNLM"/>
    </source>
</evidence>
<evidence type="ECO:0000313" key="2">
    <source>
        <dbReference type="EMBL" id="KAJ7764690.1"/>
    </source>
</evidence>
<gene>
    <name evidence="2" type="ORF">B0H16DRAFT_1525396</name>
</gene>
<dbReference type="Proteomes" id="UP001215598">
    <property type="component" value="Unassembled WGS sequence"/>
</dbReference>
<keyword evidence="3" id="KW-1185">Reference proteome</keyword>
<evidence type="ECO:0000256" key="1">
    <source>
        <dbReference type="SAM" id="SignalP"/>
    </source>
</evidence>
<reference evidence="2" key="1">
    <citation type="submission" date="2023-03" db="EMBL/GenBank/DDBJ databases">
        <title>Massive genome expansion in bonnet fungi (Mycena s.s.) driven by repeated elements and novel gene families across ecological guilds.</title>
        <authorList>
            <consortium name="Lawrence Berkeley National Laboratory"/>
            <person name="Harder C.B."/>
            <person name="Miyauchi S."/>
            <person name="Viragh M."/>
            <person name="Kuo A."/>
            <person name="Thoen E."/>
            <person name="Andreopoulos B."/>
            <person name="Lu D."/>
            <person name="Skrede I."/>
            <person name="Drula E."/>
            <person name="Henrissat B."/>
            <person name="Morin E."/>
            <person name="Kohler A."/>
            <person name="Barry K."/>
            <person name="LaButti K."/>
            <person name="Morin E."/>
            <person name="Salamov A."/>
            <person name="Lipzen A."/>
            <person name="Mereny Z."/>
            <person name="Hegedus B."/>
            <person name="Baldrian P."/>
            <person name="Stursova M."/>
            <person name="Weitz H."/>
            <person name="Taylor A."/>
            <person name="Grigoriev I.V."/>
            <person name="Nagy L.G."/>
            <person name="Martin F."/>
            <person name="Kauserud H."/>
        </authorList>
    </citation>
    <scope>NUCLEOTIDE SEQUENCE</scope>
    <source>
        <strain evidence="2">CBHHK182m</strain>
    </source>
</reference>
<name>A0AAD7JH14_9AGAR</name>
<evidence type="ECO:0000313" key="3">
    <source>
        <dbReference type="Proteomes" id="UP001215598"/>
    </source>
</evidence>
<sequence length="134" mass="13681">MKFTTAIFAAVAFAALVAGAAVDKVDTVNATVQAAGVIPLAAPFAINIGENTAQDNVLAWVSGQDQCKKAVIIGPIGASFCGRNFVLNGITFVAGGCGGPQTWITQVSKGGVFALCTSFSEADRCGVHTLYHCV</sequence>
<proteinExistence type="predicted"/>
<accession>A0AAD7JH14</accession>
<organism evidence="2 3">
    <name type="scientific">Mycena metata</name>
    <dbReference type="NCBI Taxonomy" id="1033252"/>
    <lineage>
        <taxon>Eukaryota</taxon>
        <taxon>Fungi</taxon>
        <taxon>Dikarya</taxon>
        <taxon>Basidiomycota</taxon>
        <taxon>Agaricomycotina</taxon>
        <taxon>Agaricomycetes</taxon>
        <taxon>Agaricomycetidae</taxon>
        <taxon>Agaricales</taxon>
        <taxon>Marasmiineae</taxon>
        <taxon>Mycenaceae</taxon>
        <taxon>Mycena</taxon>
    </lineage>
</organism>